<organism evidence="4 5">
    <name type="scientific">Panagrellus redivivus</name>
    <name type="common">Microworm</name>
    <dbReference type="NCBI Taxonomy" id="6233"/>
    <lineage>
        <taxon>Eukaryota</taxon>
        <taxon>Metazoa</taxon>
        <taxon>Ecdysozoa</taxon>
        <taxon>Nematoda</taxon>
        <taxon>Chromadorea</taxon>
        <taxon>Rhabditida</taxon>
        <taxon>Tylenchina</taxon>
        <taxon>Panagrolaimomorpha</taxon>
        <taxon>Panagrolaimoidea</taxon>
        <taxon>Panagrolaimidae</taxon>
        <taxon>Panagrellus</taxon>
    </lineage>
</organism>
<dbReference type="InterPro" id="IPR050976">
    <property type="entry name" value="Snaclec"/>
</dbReference>
<dbReference type="CDD" id="cd00037">
    <property type="entry name" value="CLECT"/>
    <property type="match status" value="1"/>
</dbReference>
<reference evidence="4" key="1">
    <citation type="journal article" date="2013" name="Genetics">
        <title>The draft genome and transcriptome of Panagrellus redivivus are shaped by the harsh demands of a free-living lifestyle.</title>
        <authorList>
            <person name="Srinivasan J."/>
            <person name="Dillman A.R."/>
            <person name="Macchietto M.G."/>
            <person name="Heikkinen L."/>
            <person name="Lakso M."/>
            <person name="Fracchia K.M."/>
            <person name="Antoshechkin I."/>
            <person name="Mortazavi A."/>
            <person name="Wong G."/>
            <person name="Sternberg P.W."/>
        </authorList>
    </citation>
    <scope>NUCLEOTIDE SEQUENCE [LARGE SCALE GENOMIC DNA]</scope>
    <source>
        <strain evidence="4">MT8872</strain>
    </source>
</reference>
<dbReference type="InterPro" id="IPR016186">
    <property type="entry name" value="C-type_lectin-like/link_sf"/>
</dbReference>
<evidence type="ECO:0000313" key="4">
    <source>
        <dbReference type="Proteomes" id="UP000492821"/>
    </source>
</evidence>
<dbReference type="SUPFAM" id="SSF56436">
    <property type="entry name" value="C-type lectin-like"/>
    <property type="match status" value="1"/>
</dbReference>
<keyword evidence="2" id="KW-0812">Transmembrane</keyword>
<protein>
    <submittedName>
        <fullName evidence="5">C-type lectin domain-containing protein</fullName>
    </submittedName>
</protein>
<dbReference type="PANTHER" id="PTHR22991">
    <property type="entry name" value="PROTEIN CBG13490"/>
    <property type="match status" value="1"/>
</dbReference>
<accession>A0A7E4VMK5</accession>
<keyword evidence="1" id="KW-1015">Disulfide bond</keyword>
<dbReference type="AlphaFoldDB" id="A0A7E4VMK5"/>
<keyword evidence="2" id="KW-0472">Membrane</keyword>
<feature type="domain" description="C-type lectin" evidence="3">
    <location>
        <begin position="196"/>
        <end position="289"/>
    </location>
</feature>
<evidence type="ECO:0000256" key="2">
    <source>
        <dbReference type="SAM" id="Phobius"/>
    </source>
</evidence>
<dbReference type="SMART" id="SM00034">
    <property type="entry name" value="CLECT"/>
    <property type="match status" value="1"/>
</dbReference>
<keyword evidence="4" id="KW-1185">Reference proteome</keyword>
<name>A0A7E4VMK5_PANRE</name>
<dbReference type="WBParaSite" id="Pan_g23021.t1">
    <property type="protein sequence ID" value="Pan_g23021.t1"/>
    <property type="gene ID" value="Pan_g23021"/>
</dbReference>
<evidence type="ECO:0000313" key="5">
    <source>
        <dbReference type="WBParaSite" id="Pan_g23021.t1"/>
    </source>
</evidence>
<dbReference type="PANTHER" id="PTHR22991:SF40">
    <property type="entry name" value="PROTEIN CBG13490"/>
    <property type="match status" value="1"/>
</dbReference>
<evidence type="ECO:0000259" key="3">
    <source>
        <dbReference type="PROSITE" id="PS50041"/>
    </source>
</evidence>
<dbReference type="Gene3D" id="3.10.100.10">
    <property type="entry name" value="Mannose-Binding Protein A, subunit A"/>
    <property type="match status" value="1"/>
</dbReference>
<dbReference type="InterPro" id="IPR001304">
    <property type="entry name" value="C-type_lectin-like"/>
</dbReference>
<sequence length="340" mass="37913">MKIRLEIVESGYEAIELMFAMKKLIWIFWFSTLCYANTGFIQLLGYGLLADTTSTYSTSDPTDCVNECAATDGCLAIQMVWGSGTCKLMNMIRAYTWEAEQCGFYIKNETDVTITGRSLGAMDQVLQNVVYASKEECPDGWTVGSTTCTLSVIQSTCNEYASFLEATYDGTDCVIPLMNVTYSCPNSVLLLNNFVNGYFCYAVIWRNTTVITSAATVDDMNNFCYQQTGAYLASIHSDEENSYISSLRNTSKSNNAIAIGLIPDEYGYNANTSEYSWIDGTPLDYENFANITTNKYILPIVMLNRNELWLTNAVANNTMWIVFHSLACKRGADATFTKIT</sequence>
<evidence type="ECO:0000256" key="1">
    <source>
        <dbReference type="ARBA" id="ARBA00023157"/>
    </source>
</evidence>
<feature type="transmembrane region" description="Helical" evidence="2">
    <location>
        <begin position="24"/>
        <end position="49"/>
    </location>
</feature>
<reference evidence="5" key="2">
    <citation type="submission" date="2020-10" db="UniProtKB">
        <authorList>
            <consortium name="WormBaseParasite"/>
        </authorList>
    </citation>
    <scope>IDENTIFICATION</scope>
</reference>
<proteinExistence type="predicted"/>
<dbReference type="PROSITE" id="PS50041">
    <property type="entry name" value="C_TYPE_LECTIN_2"/>
    <property type="match status" value="1"/>
</dbReference>
<keyword evidence="2" id="KW-1133">Transmembrane helix</keyword>
<dbReference type="InterPro" id="IPR016187">
    <property type="entry name" value="CTDL_fold"/>
</dbReference>
<dbReference type="Proteomes" id="UP000492821">
    <property type="component" value="Unassembled WGS sequence"/>
</dbReference>
<dbReference type="Pfam" id="PF00059">
    <property type="entry name" value="Lectin_C"/>
    <property type="match status" value="1"/>
</dbReference>